<dbReference type="Pfam" id="PF25070">
    <property type="entry name" value="DUF7794"/>
    <property type="match status" value="1"/>
</dbReference>
<accession>W9S3K6</accession>
<gene>
    <name evidence="4" type="ORF">L484_010078</name>
</gene>
<dbReference type="AlphaFoldDB" id="W9S3K6"/>
<dbReference type="STRING" id="981085.W9S3K6"/>
<dbReference type="eggNOG" id="ENOG502QSGQ">
    <property type="taxonomic scope" value="Eukaryota"/>
</dbReference>
<protein>
    <recommendedName>
        <fullName evidence="3">DUF7794 domain-containing protein</fullName>
    </recommendedName>
</protein>
<feature type="region of interest" description="Disordered" evidence="1">
    <location>
        <begin position="26"/>
        <end position="45"/>
    </location>
</feature>
<evidence type="ECO:0000256" key="1">
    <source>
        <dbReference type="SAM" id="MobiDB-lite"/>
    </source>
</evidence>
<dbReference type="EMBL" id="KE344931">
    <property type="protein sequence ID" value="EXB87096.1"/>
    <property type="molecule type" value="Genomic_DNA"/>
</dbReference>
<proteinExistence type="predicted"/>
<evidence type="ECO:0000256" key="2">
    <source>
        <dbReference type="SAM" id="Phobius"/>
    </source>
</evidence>
<reference evidence="5" key="1">
    <citation type="submission" date="2013-01" db="EMBL/GenBank/DDBJ databases">
        <title>Draft Genome Sequence of a Mulberry Tree, Morus notabilis C.K. Schneid.</title>
        <authorList>
            <person name="He N."/>
            <person name="Zhao S."/>
        </authorList>
    </citation>
    <scope>NUCLEOTIDE SEQUENCE</scope>
</reference>
<feature type="transmembrane region" description="Helical" evidence="2">
    <location>
        <begin position="398"/>
        <end position="418"/>
    </location>
</feature>
<keyword evidence="5" id="KW-1185">Reference proteome</keyword>
<keyword evidence="2" id="KW-0812">Transmembrane</keyword>
<feature type="domain" description="DUF7794" evidence="3">
    <location>
        <begin position="90"/>
        <end position="352"/>
    </location>
</feature>
<name>W9S3K6_9ROSA</name>
<evidence type="ECO:0000313" key="5">
    <source>
        <dbReference type="Proteomes" id="UP000030645"/>
    </source>
</evidence>
<evidence type="ECO:0000259" key="3">
    <source>
        <dbReference type="Pfam" id="PF25070"/>
    </source>
</evidence>
<organism evidence="4 5">
    <name type="scientific">Morus notabilis</name>
    <dbReference type="NCBI Taxonomy" id="981085"/>
    <lineage>
        <taxon>Eukaryota</taxon>
        <taxon>Viridiplantae</taxon>
        <taxon>Streptophyta</taxon>
        <taxon>Embryophyta</taxon>
        <taxon>Tracheophyta</taxon>
        <taxon>Spermatophyta</taxon>
        <taxon>Magnoliopsida</taxon>
        <taxon>eudicotyledons</taxon>
        <taxon>Gunneridae</taxon>
        <taxon>Pentapetalae</taxon>
        <taxon>rosids</taxon>
        <taxon>fabids</taxon>
        <taxon>Rosales</taxon>
        <taxon>Moraceae</taxon>
        <taxon>Moreae</taxon>
        <taxon>Morus</taxon>
    </lineage>
</organism>
<dbReference type="GO" id="GO:0012505">
    <property type="term" value="C:endomembrane system"/>
    <property type="evidence" value="ECO:0007669"/>
    <property type="project" value="TreeGrafter"/>
</dbReference>
<dbReference type="InterPro" id="IPR056696">
    <property type="entry name" value="DUF7794"/>
</dbReference>
<keyword evidence="2" id="KW-0472">Membrane</keyword>
<dbReference type="PANTHER" id="PTHR37735:SF1">
    <property type="entry name" value="OS08G0567000 PROTEIN"/>
    <property type="match status" value="1"/>
</dbReference>
<sequence>MCHHTSRRIRLNYEITSRNELRAVGSSRSLRCPNNQSSGSPDESSNEIVNLAFENQHGNLLRSVYSQHQYILDLIISFDFDFNLIQAESSGSVFFIDGSSQQFFRKSSDDVVKPDSIVDTEAGAAISILLGFAPPSTLSAASSSKLNQVLVPNPFNRPRAVFMLEIRGADDSKLLAKDDTIFSNALSSKIFIRSKKAEIQLPDEDEVVVVSLDEPLADFNDKELGNFASWIGGTYLSENEEPLNGELIIPLATGANLKLHMSKKADREFTLSVLSLVRNSRRAIEMHEDISHGLHYPAELLTGSFDGIKVLQEQYGPEVAELGMDVLLATFSKLYTALEATYKGQIVGVIFCYGTDASPESGKMMDVVFAPRRSVRWLEETEASDEVTLSVLLVRRTLAWITGIILVIATLLGIYFLLNMPLTRDTLLYSNVKLD</sequence>
<dbReference type="Proteomes" id="UP000030645">
    <property type="component" value="Unassembled WGS sequence"/>
</dbReference>
<evidence type="ECO:0000313" key="4">
    <source>
        <dbReference type="EMBL" id="EXB87096.1"/>
    </source>
</evidence>
<keyword evidence="2" id="KW-1133">Transmembrane helix</keyword>
<dbReference type="PANTHER" id="PTHR37735">
    <property type="entry name" value="OS08G0567000 PROTEIN"/>
    <property type="match status" value="1"/>
</dbReference>